<organism evidence="2 3">
    <name type="scientific">Enhygromyxa salina</name>
    <dbReference type="NCBI Taxonomy" id="215803"/>
    <lineage>
        <taxon>Bacteria</taxon>
        <taxon>Pseudomonadati</taxon>
        <taxon>Myxococcota</taxon>
        <taxon>Polyangia</taxon>
        <taxon>Nannocystales</taxon>
        <taxon>Nannocystaceae</taxon>
        <taxon>Enhygromyxa</taxon>
    </lineage>
</organism>
<feature type="transmembrane region" description="Helical" evidence="1">
    <location>
        <begin position="360"/>
        <end position="382"/>
    </location>
</feature>
<name>A0A2S9YYI1_9BACT</name>
<sequence>MKNLIQFFASRSLLVNLLMLAALAAGLTAVRSMNAETMPKIDMGMVTITTAYPGAGPEDVELSLTDPIEDQLRGVDGIDTMQSTSTEGVSIVSVTLDPDIEDKDAAVRDLREAADRASLEFPDQVPGKPEVIEISTDEFAVIELHLSGPVPEETLRREAKRLADGLSGLEGVGRIDKVGYRERELKVLLDPVEVQRRGIRYDEISAALRGGALRASGGSIESFVTERQVLTVSGYDDTGDLLDVIVRSTDVGNDVRIRDIGDVFLDYEEWTKQARSGGELGIVLMVRKQGNADTLDTAALIRDYCDEVRPDLPPGVRLDVLNDTSRFTKDMLSTLVDNAVMGVVLVFFVLLAFFDIRLSFWVALGLPISVALTFVGMNLMGLDLDLMTLMALLLMLGMLVDDAVVAGESVYRHREAGLDPLRAAIDGTHAVAAPVITSIITTALAFAPVLFLGGIEGKLLRAIPIVVALTLASSLIESQLMLPAHLAHGRKPSKARGWFDWVRARYDTLVAKLVRRRYLTVLGYLLAAGVLGSLAFSRVPFNLFPTTDSDMFMIKVELAEGAAFERTAAKAEELEALIRAETGDDLLSVSTEVGHHDYGVGGGGTHASWALTKVYLQPAGARERTSTQIIESLESVFATVEDVKLLEVVKGGASPTSGQPIEVVVSGPASERLRVTDILVNKLRANPAVTSVETSYEPGKPVLEVRLDPVLMSARGLTESDVTTAIRVAIDGTHIGDIQFGSEKIPFKMAFQDRDRASLDTLQGLVVQNGAGDSIPLSGVLSVSERPGESSIVHVDGEQTVTVFGDIDRAQVTVEAINQELQQFVRDSKLEQQFPQVRLEFGGELEQQQAALGELAIALVLCLGLIFMALVILFGSLTQPVLIMIVIPFGMVCSVIGLMIQGIDLSIIAMVGMLGLAGVLVNDSLVMVSGLNDARGERASLTPAEICAGASLRLRPILITSVTTTAGLFPTIYGSTGSTAFIVPMISTIAWGVLFGTVVTLGLLPALYGIEQDIRLGFGRLVGRGGGSSAD</sequence>
<feature type="transmembrane region" description="Helical" evidence="1">
    <location>
        <begin position="855"/>
        <end position="875"/>
    </location>
</feature>
<feature type="transmembrane region" description="Helical" evidence="1">
    <location>
        <begin position="431"/>
        <end position="452"/>
    </location>
</feature>
<evidence type="ECO:0000313" key="3">
    <source>
        <dbReference type="Proteomes" id="UP000238823"/>
    </source>
</evidence>
<dbReference type="PRINTS" id="PR00702">
    <property type="entry name" value="ACRIFLAVINRP"/>
</dbReference>
<dbReference type="Proteomes" id="UP000238823">
    <property type="component" value="Unassembled WGS sequence"/>
</dbReference>
<dbReference type="PANTHER" id="PTHR32063">
    <property type="match status" value="1"/>
</dbReference>
<dbReference type="InterPro" id="IPR001036">
    <property type="entry name" value="Acrflvin-R"/>
</dbReference>
<dbReference type="SUPFAM" id="SSF82714">
    <property type="entry name" value="Multidrug efflux transporter AcrB TolC docking domain, DN and DC subdomains"/>
    <property type="match status" value="2"/>
</dbReference>
<dbReference type="AlphaFoldDB" id="A0A2S9YYI1"/>
<evidence type="ECO:0000256" key="1">
    <source>
        <dbReference type="SAM" id="Phobius"/>
    </source>
</evidence>
<dbReference type="Pfam" id="PF00873">
    <property type="entry name" value="ACR_tran"/>
    <property type="match status" value="1"/>
</dbReference>
<feature type="transmembrane region" description="Helical" evidence="1">
    <location>
        <begin position="881"/>
        <end position="900"/>
    </location>
</feature>
<dbReference type="OrthoDB" id="8430015at2"/>
<feature type="transmembrane region" description="Helical" evidence="1">
    <location>
        <begin position="907"/>
        <end position="928"/>
    </location>
</feature>
<keyword evidence="1" id="KW-0812">Transmembrane</keyword>
<keyword evidence="1" id="KW-0472">Membrane</keyword>
<dbReference type="SUPFAM" id="SSF82693">
    <property type="entry name" value="Multidrug efflux transporter AcrB pore domain, PN1, PN2, PC1 and PC2 subdomains"/>
    <property type="match status" value="3"/>
</dbReference>
<feature type="transmembrane region" description="Helical" evidence="1">
    <location>
        <begin position="518"/>
        <end position="536"/>
    </location>
</feature>
<accession>A0A2S9YYI1</accession>
<dbReference type="PANTHER" id="PTHR32063:SF33">
    <property type="entry name" value="RND SUPERFAMILY EFFLUX PUMP PERMEASE COMPONENT"/>
    <property type="match status" value="1"/>
</dbReference>
<dbReference type="GO" id="GO:0005886">
    <property type="term" value="C:plasma membrane"/>
    <property type="evidence" value="ECO:0007669"/>
    <property type="project" value="TreeGrafter"/>
</dbReference>
<proteinExistence type="predicted"/>
<keyword evidence="1" id="KW-1133">Transmembrane helix</keyword>
<dbReference type="Gene3D" id="3.30.2090.10">
    <property type="entry name" value="Multidrug efflux transporter AcrB TolC docking domain, DN and DC subdomains"/>
    <property type="match status" value="2"/>
</dbReference>
<dbReference type="EMBL" id="PVNL01000002">
    <property type="protein sequence ID" value="PRQ10151.1"/>
    <property type="molecule type" value="Genomic_DNA"/>
</dbReference>
<feature type="transmembrane region" description="Helical" evidence="1">
    <location>
        <begin position="335"/>
        <end position="354"/>
    </location>
</feature>
<evidence type="ECO:0000313" key="2">
    <source>
        <dbReference type="EMBL" id="PRQ10151.1"/>
    </source>
</evidence>
<dbReference type="GO" id="GO:0042910">
    <property type="term" value="F:xenobiotic transmembrane transporter activity"/>
    <property type="evidence" value="ECO:0007669"/>
    <property type="project" value="TreeGrafter"/>
</dbReference>
<dbReference type="Gene3D" id="3.30.70.1320">
    <property type="entry name" value="Multidrug efflux transporter AcrB pore domain like"/>
    <property type="match status" value="1"/>
</dbReference>
<protein>
    <submittedName>
        <fullName evidence="2">Multidrug resistance protein MdtC</fullName>
    </submittedName>
</protein>
<dbReference type="SUPFAM" id="SSF82866">
    <property type="entry name" value="Multidrug efflux transporter AcrB transmembrane domain"/>
    <property type="match status" value="2"/>
</dbReference>
<gene>
    <name evidence="2" type="primary">mdtC_1</name>
    <name evidence="2" type="ORF">ENSA7_01000</name>
</gene>
<dbReference type="RefSeq" id="WP_106087212.1">
    <property type="nucleotide sequence ID" value="NZ_PVNL01000002.1"/>
</dbReference>
<reference evidence="2 3" key="1">
    <citation type="submission" date="2018-03" db="EMBL/GenBank/DDBJ databases">
        <title>Draft Genome Sequences of the Obligatory Marine Myxobacteria Enhygromyxa salina SWB007.</title>
        <authorList>
            <person name="Poehlein A."/>
            <person name="Moghaddam J.A."/>
            <person name="Harms H."/>
            <person name="Alanjari M."/>
            <person name="Koenig G.M."/>
            <person name="Daniel R."/>
            <person name="Schaeberle T.F."/>
        </authorList>
    </citation>
    <scope>NUCLEOTIDE SEQUENCE [LARGE SCALE GENOMIC DNA]</scope>
    <source>
        <strain evidence="2 3">SWB007</strain>
    </source>
</reference>
<dbReference type="Gene3D" id="3.30.70.1430">
    <property type="entry name" value="Multidrug efflux transporter AcrB pore domain"/>
    <property type="match status" value="2"/>
</dbReference>
<feature type="transmembrane region" description="Helical" evidence="1">
    <location>
        <begin position="989"/>
        <end position="1010"/>
    </location>
</feature>
<comment type="caution">
    <text evidence="2">The sequence shown here is derived from an EMBL/GenBank/DDBJ whole genome shotgun (WGS) entry which is preliminary data.</text>
</comment>
<dbReference type="InterPro" id="IPR027463">
    <property type="entry name" value="AcrB_DN_DC_subdom"/>
</dbReference>
<feature type="transmembrane region" description="Helical" evidence="1">
    <location>
        <begin position="12"/>
        <end position="30"/>
    </location>
</feature>
<dbReference type="Gene3D" id="1.20.1640.10">
    <property type="entry name" value="Multidrug efflux transporter AcrB transmembrane domain"/>
    <property type="match status" value="2"/>
</dbReference>
<dbReference type="Gene3D" id="3.30.70.1440">
    <property type="entry name" value="Multidrug efflux transporter AcrB pore domain"/>
    <property type="match status" value="1"/>
</dbReference>